<evidence type="ECO:0008006" key="4">
    <source>
        <dbReference type="Google" id="ProtNLM"/>
    </source>
</evidence>
<evidence type="ECO:0000313" key="3">
    <source>
        <dbReference type="Proteomes" id="UP001154282"/>
    </source>
</evidence>
<dbReference type="EMBL" id="CAMGYJ010000009">
    <property type="protein sequence ID" value="CAI0474287.1"/>
    <property type="molecule type" value="Genomic_DNA"/>
</dbReference>
<protein>
    <recommendedName>
        <fullName evidence="4">Secreted protein</fullName>
    </recommendedName>
</protein>
<evidence type="ECO:0000313" key="2">
    <source>
        <dbReference type="EMBL" id="CAI0474287.1"/>
    </source>
</evidence>
<comment type="caution">
    <text evidence="2">The sequence shown here is derived from an EMBL/GenBank/DDBJ whole genome shotgun (WGS) entry which is preliminary data.</text>
</comment>
<feature type="chain" id="PRO_5043561274" description="Secreted protein" evidence="1">
    <location>
        <begin position="26"/>
        <end position="119"/>
    </location>
</feature>
<organism evidence="2 3">
    <name type="scientific">Linum tenue</name>
    <dbReference type="NCBI Taxonomy" id="586396"/>
    <lineage>
        <taxon>Eukaryota</taxon>
        <taxon>Viridiplantae</taxon>
        <taxon>Streptophyta</taxon>
        <taxon>Embryophyta</taxon>
        <taxon>Tracheophyta</taxon>
        <taxon>Spermatophyta</taxon>
        <taxon>Magnoliopsida</taxon>
        <taxon>eudicotyledons</taxon>
        <taxon>Gunneridae</taxon>
        <taxon>Pentapetalae</taxon>
        <taxon>rosids</taxon>
        <taxon>fabids</taxon>
        <taxon>Malpighiales</taxon>
        <taxon>Linaceae</taxon>
        <taxon>Linum</taxon>
    </lineage>
</organism>
<proteinExistence type="predicted"/>
<keyword evidence="1" id="KW-0732">Signal</keyword>
<dbReference type="Proteomes" id="UP001154282">
    <property type="component" value="Unassembled WGS sequence"/>
</dbReference>
<keyword evidence="3" id="KW-1185">Reference proteome</keyword>
<gene>
    <name evidence="2" type="ORF">LITE_LOCUS39979</name>
</gene>
<dbReference type="AlphaFoldDB" id="A0AAV0PV60"/>
<name>A0AAV0PV60_9ROSI</name>
<feature type="signal peptide" evidence="1">
    <location>
        <begin position="1"/>
        <end position="25"/>
    </location>
</feature>
<evidence type="ECO:0000256" key="1">
    <source>
        <dbReference type="SAM" id="SignalP"/>
    </source>
</evidence>
<accession>A0AAV0PV60</accession>
<sequence>MNDIGTSHCCLAPNIFLCITPFLDCCCMSCCCWFSVDCSLVGQPHLATSSPAYDWGPCHHRCHWSGNSCNLWRVRLPTSVIIEACLHAVILCFPTSRMSFLSRIMEEVVVFCHHVVPVS</sequence>
<reference evidence="2" key="1">
    <citation type="submission" date="2022-08" db="EMBL/GenBank/DDBJ databases">
        <authorList>
            <person name="Gutierrez-Valencia J."/>
        </authorList>
    </citation>
    <scope>NUCLEOTIDE SEQUENCE</scope>
</reference>